<proteinExistence type="predicted"/>
<protein>
    <recommendedName>
        <fullName evidence="4">Molecular chaperone TorD</fullName>
    </recommendedName>
</protein>
<keyword evidence="3" id="KW-1185">Reference proteome</keyword>
<accession>A0A9X4NTB1</accession>
<dbReference type="OrthoDB" id="3177897at2"/>
<evidence type="ECO:0000256" key="1">
    <source>
        <dbReference type="ARBA" id="ARBA00023186"/>
    </source>
</evidence>
<gene>
    <name evidence="2" type="ORF">H010_01940</name>
</gene>
<reference evidence="2" key="1">
    <citation type="submission" date="2013-01" db="EMBL/GenBank/DDBJ databases">
        <title>Genome draft of Hydrogenophaga taeniospiralis 2K1.</title>
        <authorList>
            <person name="Gomila M."/>
            <person name="Lalucat J."/>
        </authorList>
    </citation>
    <scope>NUCLEOTIDE SEQUENCE</scope>
    <source>
        <strain evidence="2">CCUG 15921</strain>
    </source>
</reference>
<dbReference type="InterPro" id="IPR020945">
    <property type="entry name" value="DMSO/NO3_reduct_chaperone"/>
</dbReference>
<name>A0A9X4NTB1_9BURK</name>
<dbReference type="EMBL" id="AOGK01000001">
    <property type="protein sequence ID" value="MDG5973995.1"/>
    <property type="molecule type" value="Genomic_DNA"/>
</dbReference>
<organism evidence="2 3">
    <name type="scientific">Hydrogenophaga taeniospiralis CCUG 15921</name>
    <dbReference type="NCBI Taxonomy" id="1281780"/>
    <lineage>
        <taxon>Bacteria</taxon>
        <taxon>Pseudomonadati</taxon>
        <taxon>Pseudomonadota</taxon>
        <taxon>Betaproteobacteria</taxon>
        <taxon>Burkholderiales</taxon>
        <taxon>Comamonadaceae</taxon>
        <taxon>Hydrogenophaga</taxon>
    </lineage>
</organism>
<evidence type="ECO:0000313" key="3">
    <source>
        <dbReference type="Proteomes" id="UP001152876"/>
    </source>
</evidence>
<dbReference type="Pfam" id="PF02613">
    <property type="entry name" value="Nitrate_red_del"/>
    <property type="match status" value="1"/>
</dbReference>
<evidence type="ECO:0000313" key="2">
    <source>
        <dbReference type="EMBL" id="MDG5973995.1"/>
    </source>
</evidence>
<comment type="caution">
    <text evidence="2">The sequence shown here is derived from an EMBL/GenBank/DDBJ whole genome shotgun (WGS) entry which is preliminary data.</text>
</comment>
<evidence type="ECO:0008006" key="4">
    <source>
        <dbReference type="Google" id="ProtNLM"/>
    </source>
</evidence>
<dbReference type="Proteomes" id="UP001152876">
    <property type="component" value="Unassembled WGS sequence"/>
</dbReference>
<dbReference type="RefSeq" id="WP_068168483.1">
    <property type="nucleotide sequence ID" value="NZ_AOGK01000001.1"/>
</dbReference>
<dbReference type="Gene3D" id="1.10.3480.10">
    <property type="entry name" value="TorD-like"/>
    <property type="match status" value="1"/>
</dbReference>
<dbReference type="PANTHER" id="PTHR34227">
    <property type="entry name" value="CHAPERONE PROTEIN YCDY"/>
    <property type="match status" value="1"/>
</dbReference>
<dbReference type="SUPFAM" id="SSF89155">
    <property type="entry name" value="TorD-like"/>
    <property type="match status" value="1"/>
</dbReference>
<dbReference type="PANTHER" id="PTHR34227:SF1">
    <property type="entry name" value="DIMETHYL SULFOXIDE REDUCTASE CHAPERONE-RELATED"/>
    <property type="match status" value="1"/>
</dbReference>
<dbReference type="InterPro" id="IPR050289">
    <property type="entry name" value="TorD/DmsD_chaperones"/>
</dbReference>
<keyword evidence="1" id="KW-0143">Chaperone</keyword>
<dbReference type="AlphaFoldDB" id="A0A9X4NTB1"/>
<sequence length="289" mass="31485">MIAAAFALDEPLAAEPAVAEPALGGEALRAECLARADLYRILAGVFVEEPSPGFLAALREPAMLQALQDANLDFGADFLASDLPALAETLACEYATLFASSGGFPPIESVRLTGRFKQEPHFQMAALYQRLGFEQVKGRFEVFPDQLGMELMFVAELLTRAASALAQDDQAAYRELDKEIKRFWTLHLGRWVRGYSGLIARASNHSFYREMARFLGGFAVEEIAAMGLNHLNDLDQGQLEVPKSEIQLEFNPDEPVCGECPPGLAERGAAATGARVIPITPLRDLQLGD</sequence>
<dbReference type="InterPro" id="IPR036411">
    <property type="entry name" value="TorD-like_sf"/>
</dbReference>